<protein>
    <recommendedName>
        <fullName evidence="7">Fungal STAND N-terminal Goodbye domain-containing protein</fullName>
    </recommendedName>
</protein>
<reference evidence="5" key="1">
    <citation type="submission" date="2020-04" db="EMBL/GenBank/DDBJ databases">
        <title>Genome Assembly and Annotation of Botryosphaeria dothidea sdau 11-99, a Latent Pathogen of Apple Fruit Ring Rot in China.</title>
        <authorList>
            <person name="Yu C."/>
            <person name="Diao Y."/>
            <person name="Lu Q."/>
            <person name="Zhao J."/>
            <person name="Cui S."/>
            <person name="Peng C."/>
            <person name="He B."/>
            <person name="Liu H."/>
        </authorList>
    </citation>
    <scope>NUCLEOTIDE SEQUENCE [LARGE SCALE GENOMIC DNA]</scope>
    <source>
        <strain evidence="5">Sdau11-99</strain>
    </source>
</reference>
<dbReference type="OrthoDB" id="2913095at2759"/>
<keyword evidence="1" id="KW-0677">Repeat</keyword>
<dbReference type="PANTHER" id="PTHR10039:SF17">
    <property type="entry name" value="FUNGAL STAND N-TERMINAL GOODBYE DOMAIN-CONTAINING PROTEIN-RELATED"/>
    <property type="match status" value="1"/>
</dbReference>
<dbReference type="InterPro" id="IPR056884">
    <property type="entry name" value="NPHP3-like_N"/>
</dbReference>
<comment type="caution">
    <text evidence="5">The sequence shown here is derived from an EMBL/GenBank/DDBJ whole genome shotgun (WGS) entry which is preliminary data.</text>
</comment>
<feature type="domain" description="Fungal STAND N-terminal Goodbye" evidence="3">
    <location>
        <begin position="14"/>
        <end position="126"/>
    </location>
</feature>
<dbReference type="PANTHER" id="PTHR10039">
    <property type="entry name" value="AMELOGENIN"/>
    <property type="match status" value="1"/>
</dbReference>
<dbReference type="Pfam" id="PF24883">
    <property type="entry name" value="NPHP3_N"/>
    <property type="match status" value="1"/>
</dbReference>
<evidence type="ECO:0000313" key="5">
    <source>
        <dbReference type="EMBL" id="KAF4306180.1"/>
    </source>
</evidence>
<feature type="region of interest" description="Disordered" evidence="2">
    <location>
        <begin position="631"/>
        <end position="651"/>
    </location>
</feature>
<feature type="domain" description="Nephrocystin 3-like N-terminal" evidence="4">
    <location>
        <begin position="264"/>
        <end position="439"/>
    </location>
</feature>
<gene>
    <name evidence="5" type="ORF">GTA08_BOTSDO05102</name>
</gene>
<dbReference type="InterPro" id="IPR011990">
    <property type="entry name" value="TPR-like_helical_dom_sf"/>
</dbReference>
<dbReference type="Pfam" id="PF17109">
    <property type="entry name" value="Goodbye"/>
    <property type="match status" value="1"/>
</dbReference>
<evidence type="ECO:0000313" key="6">
    <source>
        <dbReference type="Proteomes" id="UP000572817"/>
    </source>
</evidence>
<evidence type="ECO:0000259" key="3">
    <source>
        <dbReference type="Pfam" id="PF17109"/>
    </source>
</evidence>
<accession>A0A8H4IRQ7</accession>
<keyword evidence="6" id="KW-1185">Reference proteome</keyword>
<dbReference type="InterPro" id="IPR031350">
    <property type="entry name" value="Goodbye_dom"/>
</dbReference>
<name>A0A8H4IRQ7_9PEZI</name>
<proteinExistence type="predicted"/>
<evidence type="ECO:0008006" key="7">
    <source>
        <dbReference type="Google" id="ProtNLM"/>
    </source>
</evidence>
<sequence>MEYSNENVSFERMWENAADEYWRSTNKRPIYPAPTIDRVVAEIHSREAENEKSNERTEKVKAVMTRVEALGDLAAQGASITFPPSQLCSTAIFYLVDTCWEYHAQKQEVEELFGEIIPFLERFDVYLNAPDIEKGIDPGLKKIINKLLRCFVRVCSRYTQVCQENRGKRAVKALFRYDNGAKAQMEEIQSLQTQEDRMRSTLVHKEVLKTGYKMENLEKKYNDRNDNELLEQYHETIKTALDIDDSQHSWHDTQRAIWDDITEQTGRWLFDRQDFRDWENSRSASSPSVFALEAGEGYGRAYLCAAVINHLQQQKPVDPNTKRFVAYYYFKKDEKDRSSMRKALNAIIWQLCMNKSNKSFAQFFSKKCEASEHLSWSKTYELWDNSIMDYARQSQINGQTFIIIDGIGHASEEFKELSRIVRDITLFDDGRSSLRLLLTGADRDLKRLRKALDEHGGAPITSITVNKHNRPDLEQFVSKRMEKICETWEPNSDNEEFENHVKKELLDKTDGDYEKINLTLIDIAQKAGKDEIDKILERVGEPREDTIKREVDRLQRTLSEREVDSLNEILPWIVLPKYDWPTMMELKAVLFLKYGKRPLMSLQKLIQEKYAPLLIVDGKLVRSYSTMKYFKREKPDDPSQDTELDSPSMAKQSPFQGTVFQPFAELATHDASCQVHEFEVAMVTKLLKTVCDDKLFKRFGFEPFFDKLQNNPRKAIQFDRVDGHAKMILACLKALCARDPKVKAEAEPLLEYAITNLRWHLSQIKPYELARVEASSRREIGKLLYNLFTDRACIYTWMTPARIQKVRHEWLYHPPKQNKDSLAGEVLTWFKDAEVIGGLGHDQRERINTIIYGSRRSKDLFLEATKVAADNWLGTQAWEADQTLWWILGFIQNRTENHVGDDGKPHRNSEKGSPPAMIILDAEKWAKGHGKIDEGSPISDVRLTDTLMRFGYIDEAKKQGHDRDPSGWMMDWCTAREQHGMQHPQAALESLHRVIQKFRSEPDLGRLLPVAWKDVMYLYGEIKEKEGDYKAALAAYLELLRNFLDDPETSEKAIHCMKRQGKFTDIIELLESRTKEVSKDAGTPLRRLFLSLARSAEFHHDITFAARQKGRLDFMKDGYADAVGAAESGSETLSYLRYYYGLALWYQKDRAREDAEKAIHIWETNAFDGEHSRPSHIQRITSFKLSSIYLQKAQEYGFGTSAGWFYVKKLEDLVKRRSTEFQWMGSEEVLLARAYHLAGFRMRAAKLAARHVGPALDILSDKDPENDWEGYTSLSNTLGHMDDDDDALAAKSLIGPLQRDWSRSDSADTLAEIAYLRGRLKSSCDNFCGTEWKYATDMHICRDCIRTIFCGRCLKQLKEGEMEYRLCDKNHRFLEVRKFERAPENHVRVGEEVKTIEEWKKEIKSRYEV</sequence>
<evidence type="ECO:0000256" key="2">
    <source>
        <dbReference type="SAM" id="MobiDB-lite"/>
    </source>
</evidence>
<evidence type="ECO:0000259" key="4">
    <source>
        <dbReference type="Pfam" id="PF24883"/>
    </source>
</evidence>
<dbReference type="EMBL" id="WWBZ02000033">
    <property type="protein sequence ID" value="KAF4306180.1"/>
    <property type="molecule type" value="Genomic_DNA"/>
</dbReference>
<dbReference type="Gene3D" id="1.25.40.10">
    <property type="entry name" value="Tetratricopeptide repeat domain"/>
    <property type="match status" value="1"/>
</dbReference>
<organism evidence="5 6">
    <name type="scientific">Botryosphaeria dothidea</name>
    <dbReference type="NCBI Taxonomy" id="55169"/>
    <lineage>
        <taxon>Eukaryota</taxon>
        <taxon>Fungi</taxon>
        <taxon>Dikarya</taxon>
        <taxon>Ascomycota</taxon>
        <taxon>Pezizomycotina</taxon>
        <taxon>Dothideomycetes</taxon>
        <taxon>Dothideomycetes incertae sedis</taxon>
        <taxon>Botryosphaeriales</taxon>
        <taxon>Botryosphaeriaceae</taxon>
        <taxon>Botryosphaeria</taxon>
    </lineage>
</organism>
<dbReference type="Proteomes" id="UP000572817">
    <property type="component" value="Unassembled WGS sequence"/>
</dbReference>
<evidence type="ECO:0000256" key="1">
    <source>
        <dbReference type="ARBA" id="ARBA00022737"/>
    </source>
</evidence>